<gene>
    <name evidence="1" type="ORF">ABGN05_07165</name>
</gene>
<protein>
    <submittedName>
        <fullName evidence="1">Uncharacterized protein</fullName>
    </submittedName>
</protein>
<sequence length="52" mass="5944">MNKLWTSFRKTLFSFNKSGVSLAGFKGTRPYLTAPDGYAGKRNRAWFSDRPI</sequence>
<evidence type="ECO:0000313" key="1">
    <source>
        <dbReference type="EMBL" id="MEX0405431.1"/>
    </source>
</evidence>
<comment type="caution">
    <text evidence="1">The sequence shown here is derived from an EMBL/GenBank/DDBJ whole genome shotgun (WGS) entry which is preliminary data.</text>
</comment>
<evidence type="ECO:0000313" key="2">
    <source>
        <dbReference type="Proteomes" id="UP001556692"/>
    </source>
</evidence>
<accession>A0ABV3SFD7</accession>
<reference evidence="1 2" key="1">
    <citation type="submission" date="2024-05" db="EMBL/GenBank/DDBJ databases">
        <authorList>
            <person name="Jiang F."/>
        </authorList>
    </citation>
    <scope>NUCLEOTIDE SEQUENCE [LARGE SCALE GENOMIC DNA]</scope>
    <source>
        <strain evidence="1 2">LZ166</strain>
    </source>
</reference>
<keyword evidence="2" id="KW-1185">Reference proteome</keyword>
<dbReference type="EMBL" id="JBDPGJ010000002">
    <property type="protein sequence ID" value="MEX0405431.1"/>
    <property type="molecule type" value="Genomic_DNA"/>
</dbReference>
<dbReference type="RefSeq" id="WP_367953328.1">
    <property type="nucleotide sequence ID" value="NZ_JBDPGJ010000002.1"/>
</dbReference>
<dbReference type="Proteomes" id="UP001556692">
    <property type="component" value="Unassembled WGS sequence"/>
</dbReference>
<name>A0ABV3SFD7_9HYPH</name>
<proteinExistence type="predicted"/>
<organism evidence="1 2">
    <name type="scientific">Aquibium pacificus</name>
    <dbReference type="NCBI Taxonomy" id="3153579"/>
    <lineage>
        <taxon>Bacteria</taxon>
        <taxon>Pseudomonadati</taxon>
        <taxon>Pseudomonadota</taxon>
        <taxon>Alphaproteobacteria</taxon>
        <taxon>Hyphomicrobiales</taxon>
        <taxon>Phyllobacteriaceae</taxon>
        <taxon>Aquibium</taxon>
    </lineage>
</organism>